<gene>
    <name evidence="2" type="ORF">H9714_02955</name>
</gene>
<sequence length="90" mass="9094">MEAWLEKLPLVLTGGMVLIALLTARRAVAKGLRLAARTGVGLAVLALLSPAGGALGIHLGVNLFNALVLGVLGAPGFGLLLMMNWALAGP</sequence>
<reference evidence="2" key="2">
    <citation type="submission" date="2021-04" db="EMBL/GenBank/DDBJ databases">
        <authorList>
            <person name="Gilroy R."/>
        </authorList>
    </citation>
    <scope>NUCLEOTIDE SEQUENCE</scope>
    <source>
        <strain evidence="2">CHK189-11263</strain>
    </source>
</reference>
<feature type="transmembrane region" description="Helical" evidence="1">
    <location>
        <begin position="66"/>
        <end position="87"/>
    </location>
</feature>
<reference evidence="2" key="1">
    <citation type="journal article" date="2021" name="PeerJ">
        <title>Extensive microbial diversity within the chicken gut microbiome revealed by metagenomics and culture.</title>
        <authorList>
            <person name="Gilroy R."/>
            <person name="Ravi A."/>
            <person name="Getino M."/>
            <person name="Pursley I."/>
            <person name="Horton D.L."/>
            <person name="Alikhan N.F."/>
            <person name="Baker D."/>
            <person name="Gharbi K."/>
            <person name="Hall N."/>
            <person name="Watson M."/>
            <person name="Adriaenssens E.M."/>
            <person name="Foster-Nyarko E."/>
            <person name="Jarju S."/>
            <person name="Secka A."/>
            <person name="Antonio M."/>
            <person name="Oren A."/>
            <person name="Chaudhuri R.R."/>
            <person name="La Ragione R."/>
            <person name="Hildebrand F."/>
            <person name="Pallen M.J."/>
        </authorList>
    </citation>
    <scope>NUCLEOTIDE SEQUENCE</scope>
    <source>
        <strain evidence="2">CHK189-11263</strain>
    </source>
</reference>
<dbReference type="Proteomes" id="UP000824208">
    <property type="component" value="Unassembled WGS sequence"/>
</dbReference>
<keyword evidence="1" id="KW-0472">Membrane</keyword>
<evidence type="ECO:0000313" key="2">
    <source>
        <dbReference type="EMBL" id="HJB56491.1"/>
    </source>
</evidence>
<feature type="transmembrane region" description="Helical" evidence="1">
    <location>
        <begin position="39"/>
        <end position="59"/>
    </location>
</feature>
<dbReference type="EMBL" id="DWYC01000034">
    <property type="protein sequence ID" value="HJB56491.1"/>
    <property type="molecule type" value="Genomic_DNA"/>
</dbReference>
<comment type="caution">
    <text evidence="2">The sequence shown here is derived from an EMBL/GenBank/DDBJ whole genome shotgun (WGS) entry which is preliminary data.</text>
</comment>
<evidence type="ECO:0000256" key="1">
    <source>
        <dbReference type="SAM" id="Phobius"/>
    </source>
</evidence>
<dbReference type="AlphaFoldDB" id="A0A9D2S586"/>
<keyword evidence="1" id="KW-0812">Transmembrane</keyword>
<keyword evidence="1" id="KW-1133">Transmembrane helix</keyword>
<dbReference type="Pfam" id="PF07441">
    <property type="entry name" value="BofA"/>
    <property type="match status" value="1"/>
</dbReference>
<name>A0A9D2S586_9FIRM</name>
<protein>
    <submittedName>
        <fullName evidence="2">Pro-sigmaK processing inhibitor BofA family protein</fullName>
    </submittedName>
</protein>
<organism evidence="2 3">
    <name type="scientific">Candidatus Flavonifractor intestinipullorum</name>
    <dbReference type="NCBI Taxonomy" id="2838587"/>
    <lineage>
        <taxon>Bacteria</taxon>
        <taxon>Bacillati</taxon>
        <taxon>Bacillota</taxon>
        <taxon>Clostridia</taxon>
        <taxon>Eubacteriales</taxon>
        <taxon>Oscillospiraceae</taxon>
        <taxon>Flavonifractor</taxon>
    </lineage>
</organism>
<proteinExistence type="predicted"/>
<dbReference type="InterPro" id="IPR010001">
    <property type="entry name" value="BofA"/>
</dbReference>
<accession>A0A9D2S586</accession>
<evidence type="ECO:0000313" key="3">
    <source>
        <dbReference type="Proteomes" id="UP000824208"/>
    </source>
</evidence>